<accession>A0A5N8VGW6</accession>
<dbReference type="PANTHER" id="PTHR43162:SF1">
    <property type="entry name" value="PRESTALK A DIFFERENTIATION PROTEIN A"/>
    <property type="match status" value="1"/>
</dbReference>
<dbReference type="AlphaFoldDB" id="A0A5N8VGW6"/>
<dbReference type="Gene3D" id="3.90.25.10">
    <property type="entry name" value="UDP-galactose 4-epimerase, domain 1"/>
    <property type="match status" value="1"/>
</dbReference>
<dbReference type="InterPro" id="IPR036291">
    <property type="entry name" value="NAD(P)-bd_dom_sf"/>
</dbReference>
<dbReference type="Proteomes" id="UP000325849">
    <property type="component" value="Unassembled WGS sequence"/>
</dbReference>
<dbReference type="EMBL" id="VJZD01000098">
    <property type="protein sequence ID" value="MPY34076.1"/>
    <property type="molecule type" value="Genomic_DNA"/>
</dbReference>
<name>A0A5N8VGW6_9ACTN</name>
<keyword evidence="3" id="KW-1185">Reference proteome</keyword>
<feature type="domain" description="NmrA-like" evidence="1">
    <location>
        <begin position="15"/>
        <end position="276"/>
    </location>
</feature>
<dbReference type="InterPro" id="IPR008030">
    <property type="entry name" value="NmrA-like"/>
</dbReference>
<evidence type="ECO:0000313" key="2">
    <source>
        <dbReference type="EMBL" id="MPY34076.1"/>
    </source>
</evidence>
<reference evidence="2 3" key="1">
    <citation type="submission" date="2019-07" db="EMBL/GenBank/DDBJ databases">
        <title>New species of Amycolatopsis and Streptomyces.</title>
        <authorList>
            <person name="Duangmal K."/>
            <person name="Teo W.F.A."/>
            <person name="Lipun K."/>
        </authorList>
    </citation>
    <scope>NUCLEOTIDE SEQUENCE [LARGE SCALE GENOMIC DNA]</scope>
    <source>
        <strain evidence="2 3">NBRC 109810</strain>
    </source>
</reference>
<dbReference type="PANTHER" id="PTHR43162">
    <property type="match status" value="1"/>
</dbReference>
<dbReference type="SUPFAM" id="SSF51735">
    <property type="entry name" value="NAD(P)-binding Rossmann-fold domains"/>
    <property type="match status" value="1"/>
</dbReference>
<protein>
    <submittedName>
        <fullName evidence="2">Hydroxylase</fullName>
    </submittedName>
</protein>
<proteinExistence type="predicted"/>
<dbReference type="RefSeq" id="WP_152891140.1">
    <property type="nucleotide sequence ID" value="NZ_VJZD01000098.1"/>
</dbReference>
<comment type="caution">
    <text evidence="2">The sequence shown here is derived from an EMBL/GenBank/DDBJ whole genome shotgun (WGS) entry which is preliminary data.</text>
</comment>
<dbReference type="Pfam" id="PF05368">
    <property type="entry name" value="NmrA"/>
    <property type="match status" value="1"/>
</dbReference>
<evidence type="ECO:0000259" key="1">
    <source>
        <dbReference type="Pfam" id="PF05368"/>
    </source>
</evidence>
<organism evidence="2 3">
    <name type="scientific">Streptomyces adustus</name>
    <dbReference type="NCBI Taxonomy" id="1609272"/>
    <lineage>
        <taxon>Bacteria</taxon>
        <taxon>Bacillati</taxon>
        <taxon>Actinomycetota</taxon>
        <taxon>Actinomycetes</taxon>
        <taxon>Kitasatosporales</taxon>
        <taxon>Streptomycetaceae</taxon>
        <taxon>Streptomyces</taxon>
    </lineage>
</organism>
<dbReference type="OrthoDB" id="285016at2"/>
<dbReference type="Gene3D" id="3.40.50.720">
    <property type="entry name" value="NAD(P)-binding Rossmann-like Domain"/>
    <property type="match status" value="1"/>
</dbReference>
<sequence>MGQTPLYVVTAAAGGGVGGVARTVVQMLLEGGQRVRATVHREDERSRQLRELGAEVIAGDLTDPGHAAEVLDGSNRVFFSMGVSERYLEATTVWALAARSSPGVEVVVNMSQMTVSQMTATSTAESRQQRLHFLAEHVLDWSGVPVVHMRPTVFLENPLFNEIVAPGLRERGVLALPFGTGRTSPVAADDVAASVTAVLLAPSTHTGPVYELTGPRSMALPQLADAFGRGLEQPVAAEPLTLEAWAAQLEAVGLDAHVQQHLATMARLHRENRYDRCTDEVQTLTGRPATPVDVWVRQHRDEFQSDPQAPRQVPN</sequence>
<dbReference type="InterPro" id="IPR051604">
    <property type="entry name" value="Ergot_Alk_Oxidoreductase"/>
</dbReference>
<evidence type="ECO:0000313" key="3">
    <source>
        <dbReference type="Proteomes" id="UP000325849"/>
    </source>
</evidence>
<gene>
    <name evidence="2" type="ORF">FNH09_23355</name>
</gene>